<protein>
    <submittedName>
        <fullName evidence="5">AraC family transcriptional regulator</fullName>
    </submittedName>
</protein>
<evidence type="ECO:0000256" key="2">
    <source>
        <dbReference type="ARBA" id="ARBA00023125"/>
    </source>
</evidence>
<evidence type="ECO:0000256" key="3">
    <source>
        <dbReference type="ARBA" id="ARBA00023163"/>
    </source>
</evidence>
<proteinExistence type="predicted"/>
<dbReference type="SUPFAM" id="SSF46689">
    <property type="entry name" value="Homeodomain-like"/>
    <property type="match status" value="2"/>
</dbReference>
<keyword evidence="1" id="KW-0805">Transcription regulation</keyword>
<dbReference type="Pfam" id="PF12833">
    <property type="entry name" value="HTH_18"/>
    <property type="match status" value="1"/>
</dbReference>
<name>A0ABS8FW23_9FIRM</name>
<keyword evidence="2" id="KW-0238">DNA-binding</keyword>
<evidence type="ECO:0000259" key="4">
    <source>
        <dbReference type="PROSITE" id="PS01124"/>
    </source>
</evidence>
<gene>
    <name evidence="5" type="ORF">LKD70_07215</name>
</gene>
<keyword evidence="6" id="KW-1185">Reference proteome</keyword>
<evidence type="ECO:0000256" key="1">
    <source>
        <dbReference type="ARBA" id="ARBA00023015"/>
    </source>
</evidence>
<dbReference type="Proteomes" id="UP001198151">
    <property type="component" value="Unassembled WGS sequence"/>
</dbReference>
<comment type="caution">
    <text evidence="5">The sequence shown here is derived from an EMBL/GenBank/DDBJ whole genome shotgun (WGS) entry which is preliminary data.</text>
</comment>
<dbReference type="InterPro" id="IPR009057">
    <property type="entry name" value="Homeodomain-like_sf"/>
</dbReference>
<feature type="domain" description="HTH araC/xylS-type" evidence="4">
    <location>
        <begin position="292"/>
        <end position="390"/>
    </location>
</feature>
<dbReference type="InterPro" id="IPR018060">
    <property type="entry name" value="HTH_AraC"/>
</dbReference>
<dbReference type="RefSeq" id="WP_227707368.1">
    <property type="nucleotide sequence ID" value="NZ_JAJEQX010000010.1"/>
</dbReference>
<dbReference type="EMBL" id="JAJEQX010000010">
    <property type="protein sequence ID" value="MCC2254230.1"/>
    <property type="molecule type" value="Genomic_DNA"/>
</dbReference>
<accession>A0ABS8FW23</accession>
<evidence type="ECO:0000313" key="6">
    <source>
        <dbReference type="Proteomes" id="UP001198151"/>
    </source>
</evidence>
<dbReference type="SMART" id="SM00342">
    <property type="entry name" value="HTH_ARAC"/>
    <property type="match status" value="1"/>
</dbReference>
<dbReference type="PANTHER" id="PTHR43280:SF2">
    <property type="entry name" value="HTH-TYPE TRANSCRIPTIONAL REGULATOR EXSA"/>
    <property type="match status" value="1"/>
</dbReference>
<dbReference type="PROSITE" id="PS01124">
    <property type="entry name" value="HTH_ARAC_FAMILY_2"/>
    <property type="match status" value="1"/>
</dbReference>
<reference evidence="5 6" key="1">
    <citation type="submission" date="2021-10" db="EMBL/GenBank/DDBJ databases">
        <title>Anaerobic single-cell dispensing facilitates the cultivation of human gut bacteria.</title>
        <authorList>
            <person name="Afrizal A."/>
        </authorList>
    </citation>
    <scope>NUCLEOTIDE SEQUENCE [LARGE SCALE GENOMIC DNA]</scope>
    <source>
        <strain evidence="5 6">CLA-AA-H200</strain>
    </source>
</reference>
<keyword evidence="3" id="KW-0804">Transcription</keyword>
<sequence length="406" mass="46710">MNYHYLIKHISYHLHTIVRHYAPDGTLTESYCARVAFQDVFSDEEIYRVINEYSSPAILWVNDAFAYALVRTGTSCFVIGPVGFSEPVRFNKCHYMDQDDKSWLESVPICSFDEFSGDILLVHNLCHTDEITSEGLHLANCIDSGTDEKIQESFSQIVFRNRELGKTHNPYDQEIREFSSIETGDPEQLKRSLAEDYTGEIGTLADHPLRQAKNRAIVVVTLASRAAIRGGIQPEAAYSLSDSYIQKIEKCRDIPSVFHLFHAAEYEYAQMVKELNEQKEGILSKDKNPHINKCKDYIFSHLHEKIVVRDIADTLGLNAGYLSELFHTCEKITLTNYIRREKVRLAENLLIYSRYSYSEIATYLGFSSQSHLGKYFREATGMTMRQYRSIYGVRAFDTEKPQSRLH</sequence>
<dbReference type="Gene3D" id="1.10.10.60">
    <property type="entry name" value="Homeodomain-like"/>
    <property type="match status" value="2"/>
</dbReference>
<organism evidence="5 6">
    <name type="scientific">Ruminococcus turbiniformis</name>
    <dbReference type="NCBI Taxonomy" id="2881258"/>
    <lineage>
        <taxon>Bacteria</taxon>
        <taxon>Bacillati</taxon>
        <taxon>Bacillota</taxon>
        <taxon>Clostridia</taxon>
        <taxon>Eubacteriales</taxon>
        <taxon>Oscillospiraceae</taxon>
        <taxon>Ruminococcus</taxon>
    </lineage>
</organism>
<dbReference type="PANTHER" id="PTHR43280">
    <property type="entry name" value="ARAC-FAMILY TRANSCRIPTIONAL REGULATOR"/>
    <property type="match status" value="1"/>
</dbReference>
<evidence type="ECO:0000313" key="5">
    <source>
        <dbReference type="EMBL" id="MCC2254230.1"/>
    </source>
</evidence>